<dbReference type="InterPro" id="IPR019587">
    <property type="entry name" value="Polyketide_cyclase/dehydratase"/>
</dbReference>
<dbReference type="Gene3D" id="3.30.530.20">
    <property type="match status" value="1"/>
</dbReference>
<dbReference type="SMR" id="A0A0F6SRK7"/>
<dbReference type="Pfam" id="PF10604">
    <property type="entry name" value="Polyketide_cyc2"/>
    <property type="match status" value="1"/>
</dbReference>
<dbReference type="AlphaFoldDB" id="A0A0F6SRK7"/>
<dbReference type="HOGENOM" id="CLU_106514_2_0_11"/>
<protein>
    <submittedName>
        <fullName evidence="1">Polyketide cyclase</fullName>
    </submittedName>
</protein>
<dbReference type="InterPro" id="IPR023393">
    <property type="entry name" value="START-like_dom_sf"/>
</dbReference>
<dbReference type="PATRIC" id="fig|92706.3.peg.2407"/>
<dbReference type="RefSeq" id="WP_003859290.1">
    <property type="nucleotide sequence ID" value="NZ_CP011309.1"/>
</dbReference>
<name>A0A0F6SRK7_9CORY</name>
<organism evidence="1 2">
    <name type="scientific">[Brevibacterium] flavum</name>
    <dbReference type="NCBI Taxonomy" id="92706"/>
    <lineage>
        <taxon>Bacteria</taxon>
        <taxon>Bacillati</taxon>
        <taxon>Actinomycetota</taxon>
        <taxon>Actinomycetes</taxon>
        <taxon>Mycobacteriales</taxon>
        <taxon>Corynebacteriaceae</taxon>
        <taxon>Corynebacterium</taxon>
    </lineage>
</organism>
<reference evidence="1 2" key="1">
    <citation type="submission" date="2015-04" db="EMBL/GenBank/DDBJ databases">
        <title>Complete Genome Sequence of Brevibacterium flavum ATCC 15168.</title>
        <authorList>
            <person name="Ahn J."/>
            <person name="Park G."/>
            <person name="Jeon W."/>
            <person name="Jang Y."/>
            <person name="Jang M."/>
            <person name="Lee H."/>
            <person name="Lee H."/>
        </authorList>
    </citation>
    <scope>NUCLEOTIDE SEQUENCE [LARGE SCALE GENOMIC DNA]</scope>
    <source>
        <strain evidence="1 2">ATCC 15168</strain>
    </source>
</reference>
<evidence type="ECO:0000313" key="2">
    <source>
        <dbReference type="Proteomes" id="UP000034037"/>
    </source>
</evidence>
<dbReference type="CDD" id="cd07812">
    <property type="entry name" value="SRPBCC"/>
    <property type="match status" value="1"/>
</dbReference>
<dbReference type="SUPFAM" id="SSF55961">
    <property type="entry name" value="Bet v1-like"/>
    <property type="match status" value="1"/>
</dbReference>
<sequence>MPKSLTFEDSINIAAPINQVYALVSDITRTGEWSPVCEKCWWDEDEGPVVGAHFTGRNVTPERTWETRSEVIVAEPNRCFGWSVTDGNVKWIYSMEPLEEGTVLTESWEFTPKGQRFFHDKFGDKSIEEIEKRRLAAITGIPETLVAIQRILEVE</sequence>
<accession>A0A0F6SRK7</accession>
<dbReference type="Proteomes" id="UP000034037">
    <property type="component" value="Chromosome"/>
</dbReference>
<evidence type="ECO:0000313" key="1">
    <source>
        <dbReference type="EMBL" id="AKF28129.1"/>
    </source>
</evidence>
<proteinExistence type="predicted"/>
<keyword evidence="2" id="KW-1185">Reference proteome</keyword>
<dbReference type="EMBL" id="CP011309">
    <property type="protein sequence ID" value="AKF28129.1"/>
    <property type="molecule type" value="Genomic_DNA"/>
</dbReference>
<gene>
    <name evidence="1" type="ORF">YH66_11480</name>
</gene>
<dbReference type="GeneID" id="1020323"/>